<protein>
    <submittedName>
        <fullName evidence="9">AMP-dependent synthetase and ligase family protein</fullName>
    </submittedName>
</protein>
<dbReference type="Gene3D" id="3.30.70.1990">
    <property type="match status" value="1"/>
</dbReference>
<dbReference type="Gene3D" id="2.40.180.10">
    <property type="entry name" value="Catalase core domain"/>
    <property type="match status" value="1"/>
</dbReference>
<dbReference type="InterPro" id="IPR045851">
    <property type="entry name" value="AMP-bd_C_sf"/>
</dbReference>
<keyword evidence="2" id="KW-0597">Phosphoprotein</keyword>
<dbReference type="InterPro" id="IPR011004">
    <property type="entry name" value="Trimer_LpxA-like_sf"/>
</dbReference>
<evidence type="ECO:0000256" key="1">
    <source>
        <dbReference type="ARBA" id="ARBA00022450"/>
    </source>
</evidence>
<evidence type="ECO:0000259" key="7">
    <source>
        <dbReference type="Pfam" id="PF00550"/>
    </source>
</evidence>
<dbReference type="SUPFAM" id="SSF47336">
    <property type="entry name" value="ACP-like"/>
    <property type="match status" value="1"/>
</dbReference>
<dbReference type="Gene3D" id="1.10.405.20">
    <property type="match status" value="1"/>
</dbReference>
<dbReference type="SUPFAM" id="SSF51905">
    <property type="entry name" value="FAD/NAD(P)-binding domain"/>
    <property type="match status" value="1"/>
</dbReference>
<dbReference type="GO" id="GO:0004096">
    <property type="term" value="F:catalase activity"/>
    <property type="evidence" value="ECO:0007669"/>
    <property type="project" value="InterPro"/>
</dbReference>
<feature type="domain" description="Carrier" evidence="7">
    <location>
        <begin position="1268"/>
        <end position="1332"/>
    </location>
</feature>
<proteinExistence type="predicted"/>
<dbReference type="InterPro" id="IPR020845">
    <property type="entry name" value="AMP-binding_CS"/>
</dbReference>
<dbReference type="GO" id="GO:0016874">
    <property type="term" value="F:ligase activity"/>
    <property type="evidence" value="ECO:0007669"/>
    <property type="project" value="UniProtKB-KW"/>
</dbReference>
<dbReference type="Gene3D" id="3.30.300.30">
    <property type="match status" value="1"/>
</dbReference>
<gene>
    <name evidence="9" type="ORF">TCM_040504</name>
</gene>
<dbReference type="InterPro" id="IPR011614">
    <property type="entry name" value="Catalase_core"/>
</dbReference>
<evidence type="ECO:0000256" key="3">
    <source>
        <dbReference type="ARBA" id="ARBA00022598"/>
    </source>
</evidence>
<name>A0A061GTM3_THECC</name>
<dbReference type="InterPro" id="IPR002937">
    <property type="entry name" value="Amino_oxidase"/>
</dbReference>
<feature type="transmembrane region" description="Helical" evidence="4">
    <location>
        <begin position="1371"/>
        <end position="1394"/>
    </location>
</feature>
<evidence type="ECO:0000313" key="9">
    <source>
        <dbReference type="EMBL" id="EOY32527.1"/>
    </source>
</evidence>
<dbReference type="Gene3D" id="3.50.50.60">
    <property type="entry name" value="FAD/NAD(P)-binding domain"/>
    <property type="match status" value="1"/>
</dbReference>
<feature type="transmembrane region" description="Helical" evidence="4">
    <location>
        <begin position="1617"/>
        <end position="1639"/>
    </location>
</feature>
<dbReference type="Gene3D" id="3.40.50.12780">
    <property type="entry name" value="N-terminal domain of ligase-like"/>
    <property type="match status" value="1"/>
</dbReference>
<evidence type="ECO:0000313" key="10">
    <source>
        <dbReference type="Proteomes" id="UP000026915"/>
    </source>
</evidence>
<feature type="transmembrane region" description="Helical" evidence="4">
    <location>
        <begin position="1418"/>
        <end position="1443"/>
    </location>
</feature>
<dbReference type="InterPro" id="IPR042099">
    <property type="entry name" value="ANL_N_sf"/>
</dbReference>
<feature type="transmembrane region" description="Helical" evidence="4">
    <location>
        <begin position="1645"/>
        <end position="1669"/>
    </location>
</feature>
<dbReference type="Pfam" id="PF00199">
    <property type="entry name" value="Catalase"/>
    <property type="match status" value="1"/>
</dbReference>
<evidence type="ECO:0000256" key="2">
    <source>
        <dbReference type="ARBA" id="ARBA00022553"/>
    </source>
</evidence>
<dbReference type="Pfam" id="PF00501">
    <property type="entry name" value="AMP-binding"/>
    <property type="match status" value="1"/>
</dbReference>
<dbReference type="Gramene" id="EOY32527">
    <property type="protein sequence ID" value="EOY32527"/>
    <property type="gene ID" value="TCM_040504"/>
</dbReference>
<dbReference type="Proteomes" id="UP000026915">
    <property type="component" value="Chromosome 9"/>
</dbReference>
<dbReference type="Gene3D" id="1.10.1200.10">
    <property type="entry name" value="ACP-like"/>
    <property type="match status" value="1"/>
</dbReference>
<dbReference type="PROSITE" id="PS00012">
    <property type="entry name" value="PHOSPHOPANTETHEINE"/>
    <property type="match status" value="1"/>
</dbReference>
<dbReference type="InterPro" id="IPR040097">
    <property type="entry name" value="FAAL/FAAC"/>
</dbReference>
<dbReference type="InterPro" id="IPR006162">
    <property type="entry name" value="Ppantetheine_attach_site"/>
</dbReference>
<dbReference type="PANTHER" id="PTHR22754:SF32">
    <property type="entry name" value="DISCO-INTERACTING PROTEIN 2"/>
    <property type="match status" value="1"/>
</dbReference>
<dbReference type="eggNOG" id="KOG3628">
    <property type="taxonomic scope" value="Eukaryota"/>
</dbReference>
<keyword evidence="10" id="KW-1185">Reference proteome</keyword>
<dbReference type="CDD" id="cd05931">
    <property type="entry name" value="FAAL"/>
    <property type="match status" value="1"/>
</dbReference>
<dbReference type="Gene3D" id="2.160.10.10">
    <property type="entry name" value="Hexapeptide repeat proteins"/>
    <property type="match status" value="2"/>
</dbReference>
<evidence type="ECO:0000259" key="6">
    <source>
        <dbReference type="Pfam" id="PF00501"/>
    </source>
</evidence>
<dbReference type="Pfam" id="PF01593">
    <property type="entry name" value="Amino_oxidase"/>
    <property type="match status" value="1"/>
</dbReference>
<dbReference type="SUPFAM" id="SSF51161">
    <property type="entry name" value="Trimeric LpxA-like enzymes"/>
    <property type="match status" value="3"/>
</dbReference>
<dbReference type="InterPro" id="IPR000873">
    <property type="entry name" value="AMP-dep_synth/lig_dom"/>
</dbReference>
<keyword evidence="1" id="KW-0596">Phosphopantetheine</keyword>
<dbReference type="HOGENOM" id="CLU_230155_0_0_1"/>
<dbReference type="PRINTS" id="PR00419">
    <property type="entry name" value="ADXRDTASE"/>
</dbReference>
<evidence type="ECO:0000259" key="8">
    <source>
        <dbReference type="Pfam" id="PF01593"/>
    </source>
</evidence>
<dbReference type="STRING" id="3641.A0A061GTM3"/>
<feature type="domain" description="Amine oxidase" evidence="8">
    <location>
        <begin position="176"/>
        <end position="409"/>
    </location>
</feature>
<keyword evidence="3 9" id="KW-0436">Ligase</keyword>
<dbReference type="PROSITE" id="PS00455">
    <property type="entry name" value="AMP_BINDING"/>
    <property type="match status" value="1"/>
</dbReference>
<dbReference type="SUPFAM" id="SSF56634">
    <property type="entry name" value="Heme-dependent catalase-like"/>
    <property type="match status" value="1"/>
</dbReference>
<dbReference type="SUPFAM" id="SSF56801">
    <property type="entry name" value="Acetyl-CoA synthetase-like"/>
    <property type="match status" value="1"/>
</dbReference>
<keyword evidence="4" id="KW-0812">Transmembrane</keyword>
<dbReference type="InParanoid" id="A0A061GTM3"/>
<dbReference type="OMA" id="EEMDMKY"/>
<feature type="transmembrane region" description="Helical" evidence="4">
    <location>
        <begin position="2253"/>
        <end position="2272"/>
    </location>
</feature>
<feature type="domain" description="AMP-dependent synthetase/ligase" evidence="6">
    <location>
        <begin position="671"/>
        <end position="1054"/>
    </location>
</feature>
<feature type="transmembrane region" description="Helical" evidence="4">
    <location>
        <begin position="2284"/>
        <end position="2308"/>
    </location>
</feature>
<dbReference type="InterPro" id="IPR009081">
    <property type="entry name" value="PP-bd_ACP"/>
</dbReference>
<evidence type="ECO:0000259" key="5">
    <source>
        <dbReference type="Pfam" id="PF00199"/>
    </source>
</evidence>
<dbReference type="Pfam" id="PF00550">
    <property type="entry name" value="PP-binding"/>
    <property type="match status" value="1"/>
</dbReference>
<dbReference type="EMBL" id="CM001887">
    <property type="protein sequence ID" value="EOY32527.1"/>
    <property type="molecule type" value="Genomic_DNA"/>
</dbReference>
<feature type="transmembrane region" description="Helical" evidence="4">
    <location>
        <begin position="1681"/>
        <end position="1707"/>
    </location>
</feature>
<keyword evidence="4" id="KW-1133">Transmembrane helix</keyword>
<evidence type="ECO:0000256" key="4">
    <source>
        <dbReference type="SAM" id="Phobius"/>
    </source>
</evidence>
<accession>A0A061GTM3</accession>
<dbReference type="PANTHER" id="PTHR22754">
    <property type="entry name" value="DISCO-INTERACTING PROTEIN 2 DIP2 -RELATED"/>
    <property type="match status" value="1"/>
</dbReference>
<dbReference type="GO" id="GO:0008610">
    <property type="term" value="P:lipid biosynthetic process"/>
    <property type="evidence" value="ECO:0007669"/>
    <property type="project" value="InterPro"/>
</dbReference>
<dbReference type="InterPro" id="IPR036736">
    <property type="entry name" value="ACP-like_sf"/>
</dbReference>
<dbReference type="GO" id="GO:0020037">
    <property type="term" value="F:heme binding"/>
    <property type="evidence" value="ECO:0007669"/>
    <property type="project" value="InterPro"/>
</dbReference>
<feature type="domain" description="Catalase core" evidence="5">
    <location>
        <begin position="1890"/>
        <end position="2156"/>
    </location>
</feature>
<dbReference type="InterPro" id="IPR020835">
    <property type="entry name" value="Catalase_sf"/>
</dbReference>
<organism evidence="9 10">
    <name type="scientific">Theobroma cacao</name>
    <name type="common">Cacao</name>
    <name type="synonym">Cocoa</name>
    <dbReference type="NCBI Taxonomy" id="3641"/>
    <lineage>
        <taxon>Eukaryota</taxon>
        <taxon>Viridiplantae</taxon>
        <taxon>Streptophyta</taxon>
        <taxon>Embryophyta</taxon>
        <taxon>Tracheophyta</taxon>
        <taxon>Spermatophyta</taxon>
        <taxon>Magnoliopsida</taxon>
        <taxon>eudicotyledons</taxon>
        <taxon>Gunneridae</taxon>
        <taxon>Pentapetalae</taxon>
        <taxon>rosids</taxon>
        <taxon>malvids</taxon>
        <taxon>Malvales</taxon>
        <taxon>Malvaceae</taxon>
        <taxon>Byttnerioideae</taxon>
        <taxon>Theobroma</taxon>
    </lineage>
</organism>
<dbReference type="InterPro" id="IPR036188">
    <property type="entry name" value="FAD/NAD-bd_sf"/>
</dbReference>
<sequence length="2454" mass="271502">MLFILSDGVPKLRQERMSIKETEFAKQKEHARSKRGISNINNSEICRLLDGGYRNLSVFKFDCDLSRFHVWRYGVFSFFDAFYNSYSFLHLFRHLVSDSFANFSSKGVVHTVFGNVHAGVEKTSYSAFFIICKSLLVGGLNLSKMDQGKSIEDQFSKLHPCLPTNTSIGIIGAGPSGISAAYALIKLGYNNVTILEKYHTVGGMCESVEIQGKIYDLGGQVLAANSAPVIFHLAKEIGSELEEMDSHKLAHIDSSTGKYQDIKVADDYVSMISLTLELQDKAKASNRIGVNAVSDLAADLTPTYLEGHGFKSVPKSVAYGYTASGYGFVQDMPYAYVHEFTRTSMAGKIRRFKGGYTSFWEKISKSLPVKVICNAEVLAVRRNALGVSIDVKNVNGDSDVMEFDKLIVSGAFPFKNGKTYRSPLSHPAENETGVMDLNDLEKELFSKVMTIDYYTTALKIKGLEDMPVGFYYFGEYMDDPATIGQPVAMQRFFADADIFLFWSYGNSLNIRGATVCELAIKAVETMGGEVEQVVLQRRFKYFPHVSSQDMKNGFYERIESELQGKRNTYYVGGLMAFELTERNSSYAMALVCKHFANNNSPPVLPYVKSLFPLKSDCGNRNPKELGEDPGVQFPDLSTLDGYLKHWGTHEVIQSKTLYTWINEEGAAFGERTYAELHANAFSIAHKILTSRKPAIKPGDRVLLVYVPGLDFIDAFFGCLRAKVLPVPVLPPDPLQRGGQALLKIENIAKSCGAVAILSTIVYHSAVRAGMVKNLLSLTGKNGKSSANWPNLPWLHTDSWIKNFKKVLLNDIADQPEPQPNDICFLQFTSGSTGDAKGVMITHSGLIHNVKLMRKIYKSTSKTVLVSWLPQYHDMGLIGGLFTAMVSGGSAILFSPMTFIRNPLMWLQIMSKYQATHSAGPNFAFELVVRRLEFEDKVWNYDLSSLIFLMVAAEPLRQRTLGRFVELTHPFGLSQEVMAPGYGLAENCVFVSCAYGEGKPILVDWQGRVCCGYVDPGNQDVEIRIVDPETGVELEEVGKEGEIWISSPSAGIGYWGREEYSHQTFRNELKNRTGRKYTRTGDLGRIIDGKLFITGRIKDIIIVAGRNIYSADVEKTVESSSELLRPGCCAVIGVPEEVLSEKGISVPDGSDNVGLVVIAEVRDGKPVDKDIIEQIKTRVTEEHGVNVAAIKLIKPKTISKTTSGKIKRFECLKQFTEGSLNIVQEPTFSKRTLVRSFTTGTCKEGRTPRQLLSSPLPSPRLRNKDIVEFLKGLISELTGIPTKNISATESLASYGIDSIGVVRAAQKLSDYLGVPVGAVDIFTATCIVDLANFSENLIAKSKPELMTTSSLLPEPDLDSDEYLVEVSIYRQVGFWCLQFLALIVVSIMLSVPAYLSVSAFMTFTSVSHTTTGGIHWSTYLIYLAIAPLVWILCMALTCICIAVFGNPFLRPNYALSHDISIWSIDFVKWWALYKVQQISSKVFAEHLRGTVFLNYWFEMLGARIGSSVLLDTVDITDPSLVSIGDGAVVAEGALIQSHEVKNGILSFHSIRIGRNSTIGPYTVIQKGSVLGVGAEILPLQKSEGGTPIIRSAKANNAQKSTGLSNATPNKTMSHFMGIYLVGFLSGFSAAILYFLCVWLSKTPPSAEHFAFVCISGAVHWIPLAVIAYVTMFASITLNPASFAISVAVAYLAHGIILSFLTCALTHLLTERQQSKQSHVKVFLGHRITIACHLRFAKLLSGTEAFCMYLRLLGAKVGQHCSIRAINPISDPELVKIGDGVHLGDFSRIVTGFYTCNGFIRKKVEVQDNSVIGSQSLILPGSLVEKDVILGALSVAPENTVLQRGGVYVGSQTPTMVKNTKHALDDRIEEMDMKYKKIVGNLAASLASTTLKVKSRYFHRIGVGGNGYLKVYDKIEGFPDHKILHPGKCYGVVVRHSNSLSADDDARIDARGAAVRILAENNTPLLDLTLKTGKAFYARTISDFATWLVCGLAAREEHVKRVPHVRNAVWMSLCQANSYTELHYYSNFVRLLRFADGEESYVKFKLRPYDESISEDAGKVEPTGILPPETGAIPRDDKDTRPLLFLAEDFQHRISSGGVRYIFQLQVRPVPQDEATRDIALDCTKPWDETEFPYINVGEIYIEQNLTKEEAEALEFNPFLRCHEVDVIRASTSSQSASIDHGRSLIYEICQRLRNKEPLPEAWKIFLEQSDVKVDLSGCPMAAALEKKETGKVTLERTWYQTSWAIFAQPLLQTVLPYFLLGLAVFAPLSSVLYMKESKKFPLHWLLPLLWVSSGLIAALTCVVAKWILVGKKNEGETVQIWSKGVFMDTIWQAFRTLVGEYFMEMTSGSILFVLWMKLMGSDIELDQGVYVDSMGASLNPEMVEIERGGCVGREAHLFGHIYEGEGGKVKFGKIRIGEGGFIGSRAVVMPGVRVESGGSLCSLSLAMKEEIIKSR</sequence>
<reference evidence="9 10" key="1">
    <citation type="journal article" date="2013" name="Genome Biol.">
        <title>The genome sequence of the most widely cultivated cacao type and its use to identify candidate genes regulating pod color.</title>
        <authorList>
            <person name="Motamayor J.C."/>
            <person name="Mockaitis K."/>
            <person name="Schmutz J."/>
            <person name="Haiminen N."/>
            <person name="Iii D.L."/>
            <person name="Cornejo O."/>
            <person name="Findley S.D."/>
            <person name="Zheng P."/>
            <person name="Utro F."/>
            <person name="Royaert S."/>
            <person name="Saski C."/>
            <person name="Jenkins J."/>
            <person name="Podicheti R."/>
            <person name="Zhao M."/>
            <person name="Scheffler B.E."/>
            <person name="Stack J.C."/>
            <person name="Feltus F.A."/>
            <person name="Mustiga G.M."/>
            <person name="Amores F."/>
            <person name="Phillips W."/>
            <person name="Marelli J.P."/>
            <person name="May G.D."/>
            <person name="Shapiro H."/>
            <person name="Ma J."/>
            <person name="Bustamante C.D."/>
            <person name="Schnell R.J."/>
            <person name="Main D."/>
            <person name="Gilbert D."/>
            <person name="Parida L."/>
            <person name="Kuhn D.N."/>
        </authorList>
    </citation>
    <scope>NUCLEOTIDE SEQUENCE [LARGE SCALE GENOMIC DNA]</scope>
    <source>
        <strain evidence="10">cv. Matina 1-6</strain>
    </source>
</reference>
<keyword evidence="4" id="KW-0472">Membrane</keyword>